<dbReference type="InterPro" id="IPR001736">
    <property type="entry name" value="PLipase_D/transphosphatidylase"/>
</dbReference>
<dbReference type="SUPFAM" id="SSF56024">
    <property type="entry name" value="Phospholipase D/nuclease"/>
    <property type="match status" value="1"/>
</dbReference>
<dbReference type="EMBL" id="MOAM01000015">
    <property type="protein sequence ID" value="ROL75630.1"/>
    <property type="molecule type" value="Genomic_DNA"/>
</dbReference>
<comment type="caution">
    <text evidence="3">The sequence shown here is derived from an EMBL/GenBank/DDBJ whole genome shotgun (WGS) entry which is preliminary data.</text>
</comment>
<evidence type="ECO:0000259" key="2">
    <source>
        <dbReference type="PROSITE" id="PS50035"/>
    </source>
</evidence>
<evidence type="ECO:0000313" key="3">
    <source>
        <dbReference type="EMBL" id="ROL75630.1"/>
    </source>
</evidence>
<dbReference type="Proteomes" id="UP000285286">
    <property type="component" value="Unassembled WGS sequence"/>
</dbReference>
<reference evidence="3 4" key="1">
    <citation type="submission" date="2016-10" db="EMBL/GenBank/DDBJ databases">
        <title>Comparative genome analysis of multiple Pseudomonas spp. focuses on biocontrol and plant growth promoting traits.</title>
        <authorList>
            <person name="Tao X.-Y."/>
            <person name="Taylor C.G."/>
        </authorList>
    </citation>
    <scope>NUCLEOTIDE SEQUENCE [LARGE SCALE GENOMIC DNA]</scope>
    <source>
        <strain evidence="3 4">15D11</strain>
    </source>
</reference>
<dbReference type="GO" id="GO:0003824">
    <property type="term" value="F:catalytic activity"/>
    <property type="evidence" value="ECO:0007669"/>
    <property type="project" value="InterPro"/>
</dbReference>
<name>A0A423DUC6_9PSED</name>
<evidence type="ECO:0000313" key="4">
    <source>
        <dbReference type="Proteomes" id="UP000285286"/>
    </source>
</evidence>
<dbReference type="CDD" id="cd00138">
    <property type="entry name" value="PLDc_SF"/>
    <property type="match status" value="1"/>
</dbReference>
<dbReference type="InterPro" id="IPR025202">
    <property type="entry name" value="PLD-like_dom"/>
</dbReference>
<proteinExistence type="predicted"/>
<dbReference type="RefSeq" id="WP_123565595.1">
    <property type="nucleotide sequence ID" value="NZ_MOAM01000015.1"/>
</dbReference>
<feature type="domain" description="PLD phosphodiesterase" evidence="2">
    <location>
        <begin position="77"/>
        <end position="104"/>
    </location>
</feature>
<dbReference type="AlphaFoldDB" id="A0A423DUC6"/>
<dbReference type="Gene3D" id="3.30.870.10">
    <property type="entry name" value="Endonuclease Chain A"/>
    <property type="match status" value="1"/>
</dbReference>
<dbReference type="PROSITE" id="PS50035">
    <property type="entry name" value="PLD"/>
    <property type="match status" value="1"/>
</dbReference>
<dbReference type="GO" id="GO:0006793">
    <property type="term" value="P:phosphorus metabolic process"/>
    <property type="evidence" value="ECO:0007669"/>
    <property type="project" value="UniProtKB-ARBA"/>
</dbReference>
<keyword evidence="1" id="KW-0175">Coiled coil</keyword>
<accession>A0A423DUC6</accession>
<sequence length="421" mass="46969">MKFTSNIVPLIKEQLQNDKVDLKIFSPYLTGSVALEIAQLGKSAKVYTLVNVQVLASGASNCDTIKTLLDNEIPVYVLPNLHAKMVVAKDRFVTLGSQNFTERGATANLETNIRVRGVSKGVQALVAKMERQATLLTPGFLESVNKAAQALAGEYKALREQADKLDRDLIAAEKSRASAQRGERAIDAEVRSELAKRPQSNPRKCSIVSRFDEKYARLQHSLKGEELLTWPIGKKTHDLKPQHRYLCISGAGKLGWVRVNKTVYSFIENRIGVDRGQIKGQAQWGVAIDASDKACKARKGDYNLRVAVIDREDKELCHVFMRYNTEDLDVYPAVMLRNSGKPKAPADERRKAVEWIDANTESFARDIKRLITTPFKFEENLTGERADKFFGAEGTSHTLCLVKLRSNVALRVLEPEEEPAG</sequence>
<protein>
    <recommendedName>
        <fullName evidence="2">PLD phosphodiesterase domain-containing protein</fullName>
    </recommendedName>
</protein>
<gene>
    <name evidence="3" type="ORF">BHU25_09545</name>
</gene>
<feature type="coiled-coil region" evidence="1">
    <location>
        <begin position="141"/>
        <end position="175"/>
    </location>
</feature>
<keyword evidence="4" id="KW-1185">Reference proteome</keyword>
<dbReference type="Pfam" id="PF13091">
    <property type="entry name" value="PLDc_2"/>
    <property type="match status" value="1"/>
</dbReference>
<evidence type="ECO:0000256" key="1">
    <source>
        <dbReference type="SAM" id="Coils"/>
    </source>
</evidence>
<organism evidence="3 4">
    <name type="scientific">Pseudomonas vranovensis</name>
    <dbReference type="NCBI Taxonomy" id="321661"/>
    <lineage>
        <taxon>Bacteria</taxon>
        <taxon>Pseudomonadati</taxon>
        <taxon>Pseudomonadota</taxon>
        <taxon>Gammaproteobacteria</taxon>
        <taxon>Pseudomonadales</taxon>
        <taxon>Pseudomonadaceae</taxon>
        <taxon>Pseudomonas</taxon>
    </lineage>
</organism>